<dbReference type="SUPFAM" id="SSF47413">
    <property type="entry name" value="lambda repressor-like DNA-binding domains"/>
    <property type="match status" value="1"/>
</dbReference>
<dbReference type="EMBL" id="CP000436">
    <property type="protein sequence ID" value="ABI24707.1"/>
    <property type="molecule type" value="Genomic_DNA"/>
</dbReference>
<dbReference type="HOGENOM" id="CLU_1977718_0_0_6"/>
<name>Q0I2C4_HISS1</name>
<reference evidence="1" key="1">
    <citation type="submission" date="2006-08" db="EMBL/GenBank/DDBJ databases">
        <title>Complete genome sequence of Haemophilus somnus 129PT.</title>
        <authorList>
            <person name="Copeland A."/>
            <person name="Lucas S."/>
            <person name="Lapidus A."/>
            <person name="Barry K."/>
            <person name="Glavina del Rio T."/>
            <person name="Hammon N."/>
            <person name="Dalin E."/>
            <person name="Tice H."/>
            <person name="Pitluck S."/>
            <person name="Brettin T.S."/>
            <person name="Bruce D."/>
            <person name="Challacombe J.F."/>
            <person name="Chertkov O."/>
            <person name="Detter J.C."/>
            <person name="Gilna P."/>
            <person name="Han S."/>
            <person name="Misra M."/>
            <person name="Tapia R."/>
            <person name="Thayer N.N."/>
            <person name="Xie G."/>
            <person name="Inzana T.J."/>
            <person name="Duncan A.J."/>
            <person name="Siddaramppa S."/>
            <person name="Richardson P."/>
        </authorList>
    </citation>
    <scope>NUCLEOTIDE SEQUENCE</scope>
    <source>
        <strain evidence="1">129PT</strain>
    </source>
</reference>
<accession>Q0I2C4</accession>
<sequence>MKSENEDKKRLKVELGKLIKSNRETKGDSQRGLAKFIDLPNSNLKYIEDGINAPSPEVYKKIILRLNPNDKDRGRMDYLYSLIRGTPPPDICEFMIENNEVFNAIRKNKCKLTRTQTGQLNKLLESFAEENLVYMEKIDNG</sequence>
<evidence type="ECO:0000313" key="1">
    <source>
        <dbReference type="EMBL" id="ABI24707.1"/>
    </source>
</evidence>
<evidence type="ECO:0008006" key="2">
    <source>
        <dbReference type="Google" id="ProtNLM"/>
    </source>
</evidence>
<gene>
    <name evidence="1" type="ordered locus">HS_0429</name>
</gene>
<dbReference type="CDD" id="cd00093">
    <property type="entry name" value="HTH_XRE"/>
    <property type="match status" value="1"/>
</dbReference>
<dbReference type="InterPro" id="IPR001387">
    <property type="entry name" value="Cro/C1-type_HTH"/>
</dbReference>
<dbReference type="AlphaFoldDB" id="Q0I2C4"/>
<dbReference type="Gene3D" id="1.10.260.40">
    <property type="entry name" value="lambda repressor-like DNA-binding domains"/>
    <property type="match status" value="1"/>
</dbReference>
<dbReference type="KEGG" id="hso:HS_0429"/>
<dbReference type="eggNOG" id="ENOG50347SN">
    <property type="taxonomic scope" value="Bacteria"/>
</dbReference>
<organism evidence="1">
    <name type="scientific">Histophilus somni (strain 129Pt)</name>
    <name type="common">Haemophilus somnus</name>
    <dbReference type="NCBI Taxonomy" id="205914"/>
    <lineage>
        <taxon>Bacteria</taxon>
        <taxon>Pseudomonadati</taxon>
        <taxon>Pseudomonadota</taxon>
        <taxon>Gammaproteobacteria</taxon>
        <taxon>Pasteurellales</taxon>
        <taxon>Pasteurellaceae</taxon>
        <taxon>Histophilus</taxon>
    </lineage>
</organism>
<dbReference type="InterPro" id="IPR010982">
    <property type="entry name" value="Lambda_DNA-bd_dom_sf"/>
</dbReference>
<dbReference type="GO" id="GO:0003677">
    <property type="term" value="F:DNA binding"/>
    <property type="evidence" value="ECO:0007669"/>
    <property type="project" value="InterPro"/>
</dbReference>
<proteinExistence type="predicted"/>
<protein>
    <recommendedName>
        <fullName evidence="2">HTH cro/C1-type domain-containing protein</fullName>
    </recommendedName>
</protein>